<evidence type="ECO:0000256" key="7">
    <source>
        <dbReference type="ARBA" id="ARBA00023235"/>
    </source>
</evidence>
<evidence type="ECO:0000256" key="3">
    <source>
        <dbReference type="ARBA" id="ARBA00010772"/>
    </source>
</evidence>
<dbReference type="InterPro" id="IPR014710">
    <property type="entry name" value="RmlC-like_jellyroll"/>
</dbReference>
<evidence type="ECO:0000256" key="5">
    <source>
        <dbReference type="ARBA" id="ARBA00022723"/>
    </source>
</evidence>
<name>A0A1D8QQD5_GRALE</name>
<dbReference type="PROSITE" id="PS00966">
    <property type="entry name" value="PMI_I_2"/>
    <property type="match status" value="1"/>
</dbReference>
<dbReference type="CDD" id="cd07011">
    <property type="entry name" value="cupin_PMI_type_I_N"/>
    <property type="match status" value="1"/>
</dbReference>
<protein>
    <recommendedName>
        <fullName evidence="4 10">Mannose-6-phosphate isomerase</fullName>
        <ecNumber evidence="4 10">5.3.1.8</ecNumber>
    </recommendedName>
</protein>
<evidence type="ECO:0000256" key="9">
    <source>
        <dbReference type="PIRSR" id="PIRSR001480-2"/>
    </source>
</evidence>
<dbReference type="GO" id="GO:0004476">
    <property type="term" value="F:mannose-6-phosphate isomerase activity"/>
    <property type="evidence" value="ECO:0007669"/>
    <property type="project" value="UniProtKB-EC"/>
</dbReference>
<feature type="domain" description="Phosphomannose isomerase type I C-terminal" evidence="12">
    <location>
        <begin position="316"/>
        <end position="362"/>
    </location>
</feature>
<dbReference type="Pfam" id="PF20512">
    <property type="entry name" value="PMI_typeI_hel"/>
    <property type="match status" value="1"/>
</dbReference>
<evidence type="ECO:0000313" key="15">
    <source>
        <dbReference type="EMBL" id="AOW44089.1"/>
    </source>
</evidence>
<dbReference type="NCBIfam" id="TIGR00218">
    <property type="entry name" value="manA"/>
    <property type="match status" value="1"/>
</dbReference>
<evidence type="ECO:0000259" key="12">
    <source>
        <dbReference type="Pfam" id="PF01238"/>
    </source>
</evidence>
<evidence type="ECO:0000256" key="6">
    <source>
        <dbReference type="ARBA" id="ARBA00022833"/>
    </source>
</evidence>
<dbReference type="PRINTS" id="PR00714">
    <property type="entry name" value="MAN6PISMRASE"/>
</dbReference>
<dbReference type="InterPro" id="IPR018050">
    <property type="entry name" value="Pmannose_isomerase-type1_CS"/>
</dbReference>
<evidence type="ECO:0000256" key="11">
    <source>
        <dbReference type="RuleBase" id="RU004189"/>
    </source>
</evidence>
<dbReference type="PANTHER" id="PTHR10309:SF0">
    <property type="entry name" value="MANNOSE-6-PHOSPHATE ISOMERASE"/>
    <property type="match status" value="1"/>
</dbReference>
<evidence type="ECO:0000256" key="8">
    <source>
        <dbReference type="PIRSR" id="PIRSR001480-1"/>
    </source>
</evidence>
<evidence type="ECO:0000256" key="1">
    <source>
        <dbReference type="ARBA" id="ARBA00000757"/>
    </source>
</evidence>
<feature type="binding site" evidence="9">
    <location>
        <position position="101"/>
    </location>
    <ligand>
        <name>Zn(2+)</name>
        <dbReference type="ChEBI" id="CHEBI:29105"/>
    </ligand>
</feature>
<dbReference type="GO" id="GO:0008270">
    <property type="term" value="F:zinc ion binding"/>
    <property type="evidence" value="ECO:0007669"/>
    <property type="project" value="InterPro"/>
</dbReference>
<dbReference type="Pfam" id="PF01238">
    <property type="entry name" value="PMI_typeI_C"/>
    <property type="match status" value="1"/>
</dbReference>
<dbReference type="InterPro" id="IPR046456">
    <property type="entry name" value="PMI_typeI_C"/>
</dbReference>
<dbReference type="EC" id="5.3.1.8" evidence="4 10"/>
<evidence type="ECO:0000256" key="2">
    <source>
        <dbReference type="ARBA" id="ARBA00004666"/>
    </source>
</evidence>
<feature type="binding site" evidence="9">
    <location>
        <position position="128"/>
    </location>
    <ligand>
        <name>Zn(2+)</name>
        <dbReference type="ChEBI" id="CHEBI:29105"/>
    </ligand>
</feature>
<reference evidence="15" key="1">
    <citation type="submission" date="2016-03" db="EMBL/GenBank/DDBJ databases">
        <authorList>
            <person name="Ploux O."/>
        </authorList>
    </citation>
    <scope>NUCLEOTIDE SEQUENCE</scope>
</reference>
<dbReference type="InterPro" id="IPR001250">
    <property type="entry name" value="Man6P_Isoase-1"/>
</dbReference>
<comment type="pathway">
    <text evidence="2">Nucleotide-sugar biosynthesis; GDP-alpha-D-mannose biosynthesis; alpha-D-mannose 1-phosphate from D-fructose 6-phosphate: step 1/2.</text>
</comment>
<dbReference type="InterPro" id="IPR046458">
    <property type="entry name" value="PMI_typeI_hel"/>
</dbReference>
<dbReference type="SMR" id="A0A1D8QQD5"/>
<dbReference type="PANTHER" id="PTHR10309">
    <property type="entry name" value="MANNOSE-6-PHOSPHATE ISOMERASE"/>
    <property type="match status" value="1"/>
</dbReference>
<dbReference type="UniPathway" id="UPA00126">
    <property type="reaction ID" value="UER00423"/>
</dbReference>
<dbReference type="InterPro" id="IPR011051">
    <property type="entry name" value="RmlC_Cupin_sf"/>
</dbReference>
<accession>A0A1D8QQD5</accession>
<evidence type="ECO:0000256" key="10">
    <source>
        <dbReference type="RuleBase" id="RU000611"/>
    </source>
</evidence>
<dbReference type="EMBL" id="KU852577">
    <property type="protein sequence ID" value="AOW44089.1"/>
    <property type="molecule type" value="mRNA"/>
</dbReference>
<evidence type="ECO:0000256" key="4">
    <source>
        <dbReference type="ARBA" id="ARBA00011956"/>
    </source>
</evidence>
<feature type="active site" evidence="8">
    <location>
        <position position="280"/>
    </location>
</feature>
<dbReference type="Pfam" id="PF20511">
    <property type="entry name" value="PMI_typeI_cat"/>
    <property type="match status" value="1"/>
</dbReference>
<dbReference type="Gene3D" id="1.10.441.10">
    <property type="entry name" value="Phosphomannose Isomerase, domain 2"/>
    <property type="match status" value="1"/>
</dbReference>
<organism evidence="15">
    <name type="scientific">Gracilariopsis lemaneiformis</name>
    <name type="common">Red alga</name>
    <name type="synonym">Gracilaria lemaneiformis</name>
    <dbReference type="NCBI Taxonomy" id="2782"/>
    <lineage>
        <taxon>Eukaryota</taxon>
        <taxon>Rhodophyta</taxon>
        <taxon>Florideophyceae</taxon>
        <taxon>Rhodymeniophycidae</taxon>
        <taxon>Gracilariales</taxon>
        <taxon>Gracilariaceae</taxon>
        <taxon>Gracilariopsis</taxon>
    </lineage>
</organism>
<evidence type="ECO:0000259" key="14">
    <source>
        <dbReference type="Pfam" id="PF20512"/>
    </source>
</evidence>
<keyword evidence="7 10" id="KW-0413">Isomerase</keyword>
<comment type="similarity">
    <text evidence="3 11">Belongs to the mannose-6-phosphate isomerase type 1 family.</text>
</comment>
<feature type="domain" description="Phosphomannose isomerase type I helical insertion" evidence="14">
    <location>
        <begin position="179"/>
        <end position="242"/>
    </location>
</feature>
<sequence length="419" mass="45904">MAAIPEDQKLIPLRAAVQNYAWGLPSSANSLVARLHSLNSGEAVSTVKPYAELWIGTHPNGPAELISSTPMSLSEFLSKNDLPDIPYLLKVLSVAKPLSIQAHPDKTLAAELHARNPSAYKDDNHKPEMCVALSQFEGMCNFRPIEEIKAHLEALPDMAQLCDAESVNSILSTSTDAISRKKAIRHLFSTLMTASADSVQETLVSIEEDRKSRKVQTDADRLFLRLVQYYPGDVGCFAAYLLNYVQIQPGQAFFMAANEPHAYLAGQCVEIMARSDNVVRAGLTPKFKDVSTLVDMLTYQDAYPTIMNGDALDEFSMLYEPPVEEFQLIKSVIPTGKKQVLPGLKGASIILCMDGHGWIAVTRKSVEKEKHVKYALSAGRIYYVADGISVQVEACDSAVSGAASPELVLFRASINQKQI</sequence>
<feature type="binding site" evidence="9">
    <location>
        <position position="261"/>
    </location>
    <ligand>
        <name>Zn(2+)</name>
        <dbReference type="ChEBI" id="CHEBI:29105"/>
    </ligand>
</feature>
<dbReference type="Gene3D" id="2.60.120.10">
    <property type="entry name" value="Jelly Rolls"/>
    <property type="match status" value="2"/>
</dbReference>
<dbReference type="PROSITE" id="PS00965">
    <property type="entry name" value="PMI_I_1"/>
    <property type="match status" value="1"/>
</dbReference>
<evidence type="ECO:0000259" key="13">
    <source>
        <dbReference type="Pfam" id="PF20511"/>
    </source>
</evidence>
<dbReference type="PIRSF" id="PIRSF001480">
    <property type="entry name" value="Mannose-6-phosphate_isomerase"/>
    <property type="match status" value="1"/>
</dbReference>
<dbReference type="AlphaFoldDB" id="A0A1D8QQD5"/>
<dbReference type="GO" id="GO:0005829">
    <property type="term" value="C:cytosol"/>
    <property type="evidence" value="ECO:0007669"/>
    <property type="project" value="TreeGrafter"/>
</dbReference>
<keyword evidence="5 9" id="KW-0479">Metal-binding</keyword>
<keyword evidence="6 9" id="KW-0862">Zinc</keyword>
<comment type="cofactor">
    <cofactor evidence="9 10">
        <name>Zn(2+)</name>
        <dbReference type="ChEBI" id="CHEBI:29105"/>
    </cofactor>
    <text evidence="9 10">Binds 1 zinc ion per subunit.</text>
</comment>
<dbReference type="GO" id="GO:0005975">
    <property type="term" value="P:carbohydrate metabolic process"/>
    <property type="evidence" value="ECO:0007669"/>
    <property type="project" value="InterPro"/>
</dbReference>
<dbReference type="InterPro" id="IPR016305">
    <property type="entry name" value="Mannose-6-P_Isomerase"/>
</dbReference>
<feature type="domain" description="Phosphomannose isomerase type I catalytic" evidence="13">
    <location>
        <begin position="11"/>
        <end position="144"/>
    </location>
</feature>
<feature type="binding site" evidence="9">
    <location>
        <position position="103"/>
    </location>
    <ligand>
        <name>Zn(2+)</name>
        <dbReference type="ChEBI" id="CHEBI:29105"/>
    </ligand>
</feature>
<proteinExistence type="evidence at transcript level"/>
<dbReference type="SUPFAM" id="SSF51182">
    <property type="entry name" value="RmlC-like cupins"/>
    <property type="match status" value="1"/>
</dbReference>
<dbReference type="GO" id="GO:0009298">
    <property type="term" value="P:GDP-mannose biosynthetic process"/>
    <property type="evidence" value="ECO:0007669"/>
    <property type="project" value="UniProtKB-UniPathway"/>
</dbReference>
<comment type="catalytic activity">
    <reaction evidence="1 10">
        <text>D-mannose 6-phosphate = D-fructose 6-phosphate</text>
        <dbReference type="Rhea" id="RHEA:12356"/>
        <dbReference type="ChEBI" id="CHEBI:58735"/>
        <dbReference type="ChEBI" id="CHEBI:61527"/>
        <dbReference type="EC" id="5.3.1.8"/>
    </reaction>
</comment>
<dbReference type="InterPro" id="IPR046457">
    <property type="entry name" value="PMI_typeI_cat"/>
</dbReference>